<dbReference type="Gene3D" id="3.40.50.12780">
    <property type="entry name" value="N-terminal domain of ligase-like"/>
    <property type="match status" value="1"/>
</dbReference>
<protein>
    <recommendedName>
        <fullName evidence="3">long-chain-fatty-acid--CoA ligase</fullName>
        <ecNumber evidence="3">6.2.1.3</ecNumber>
    </recommendedName>
</protein>
<dbReference type="SUPFAM" id="SSF56801">
    <property type="entry name" value="Acetyl-CoA synthetase-like"/>
    <property type="match status" value="1"/>
</dbReference>
<evidence type="ECO:0000256" key="1">
    <source>
        <dbReference type="ARBA" id="ARBA00022598"/>
    </source>
</evidence>
<dbReference type="Pfam" id="PF00501">
    <property type="entry name" value="AMP-binding"/>
    <property type="match status" value="1"/>
</dbReference>
<evidence type="ECO:0000256" key="2">
    <source>
        <dbReference type="ARBA" id="ARBA00022832"/>
    </source>
</evidence>
<name>A0A0K8RGU8_IXORI</name>
<dbReference type="PANTHER" id="PTHR43272">
    <property type="entry name" value="LONG-CHAIN-FATTY-ACID--COA LIGASE"/>
    <property type="match status" value="1"/>
</dbReference>
<dbReference type="GO" id="GO:0005783">
    <property type="term" value="C:endoplasmic reticulum"/>
    <property type="evidence" value="ECO:0007669"/>
    <property type="project" value="TreeGrafter"/>
</dbReference>
<dbReference type="EC" id="6.2.1.3" evidence="3"/>
<dbReference type="InterPro" id="IPR020845">
    <property type="entry name" value="AMP-binding_CS"/>
</dbReference>
<feature type="domain" description="AMP-dependent synthetase/ligase" evidence="4">
    <location>
        <begin position="95"/>
        <end position="495"/>
    </location>
</feature>
<dbReference type="GO" id="GO:0004467">
    <property type="term" value="F:long-chain fatty acid-CoA ligase activity"/>
    <property type="evidence" value="ECO:0007669"/>
    <property type="project" value="UniProtKB-EC"/>
</dbReference>
<evidence type="ECO:0000259" key="4">
    <source>
        <dbReference type="Pfam" id="PF00501"/>
    </source>
</evidence>
<proteinExistence type="evidence at transcript level"/>
<dbReference type="PROSITE" id="PS00455">
    <property type="entry name" value="AMP_BINDING"/>
    <property type="match status" value="1"/>
</dbReference>
<organism evidence="5">
    <name type="scientific">Ixodes ricinus</name>
    <name type="common">Common tick</name>
    <name type="synonym">Acarus ricinus</name>
    <dbReference type="NCBI Taxonomy" id="34613"/>
    <lineage>
        <taxon>Eukaryota</taxon>
        <taxon>Metazoa</taxon>
        <taxon>Ecdysozoa</taxon>
        <taxon>Arthropoda</taxon>
        <taxon>Chelicerata</taxon>
        <taxon>Arachnida</taxon>
        <taxon>Acari</taxon>
        <taxon>Parasitiformes</taxon>
        <taxon>Ixodida</taxon>
        <taxon>Ixodoidea</taxon>
        <taxon>Ixodidae</taxon>
        <taxon>Ixodinae</taxon>
        <taxon>Ixodes</taxon>
    </lineage>
</organism>
<keyword evidence="2" id="KW-0443">Lipid metabolism</keyword>
<dbReference type="AlphaFoldDB" id="A0A0K8RGU8"/>
<keyword evidence="2" id="KW-0276">Fatty acid metabolism</keyword>
<accession>A0A0K8RGU8</accession>
<keyword evidence="1" id="KW-0436">Ligase</keyword>
<dbReference type="GO" id="GO:0016020">
    <property type="term" value="C:membrane"/>
    <property type="evidence" value="ECO:0007669"/>
    <property type="project" value="TreeGrafter"/>
</dbReference>
<dbReference type="EMBL" id="GADI01003426">
    <property type="protein sequence ID" value="JAA70382.1"/>
    <property type="molecule type" value="mRNA"/>
</dbReference>
<dbReference type="PANTHER" id="PTHR43272:SF107">
    <property type="entry name" value="LONG-CHAIN-FATTY-ACID--COA LIGASE 5"/>
    <property type="match status" value="1"/>
</dbReference>
<dbReference type="InterPro" id="IPR000873">
    <property type="entry name" value="AMP-dep_synth/lig_dom"/>
</dbReference>
<dbReference type="InterPro" id="IPR042099">
    <property type="entry name" value="ANL_N_sf"/>
</dbReference>
<reference evidence="5" key="1">
    <citation type="submission" date="2012-12" db="EMBL/GenBank/DDBJ databases">
        <title>Identification and characterization of a phenylalanine ammonia-lyase gene family in Isatis indigotica Fort.</title>
        <authorList>
            <person name="Liu Q."/>
            <person name="Chen J."/>
            <person name="Zhou X."/>
            <person name="Di P."/>
            <person name="Xiao Y."/>
            <person name="Xuan H."/>
            <person name="Zhang L."/>
            <person name="Chen W."/>
        </authorList>
    </citation>
    <scope>NUCLEOTIDE SEQUENCE</scope>
    <source>
        <tissue evidence="5">Salivary gland</tissue>
    </source>
</reference>
<evidence type="ECO:0000256" key="3">
    <source>
        <dbReference type="ARBA" id="ARBA00026121"/>
    </source>
</evidence>
<evidence type="ECO:0000313" key="5">
    <source>
        <dbReference type="EMBL" id="JAA70382.1"/>
    </source>
</evidence>
<sequence>MSKLLVGRRLLAVCSKWEPLSSCRQWSNIGSTADRKLIACQSRILPGPERIRVSAIESSKDECKSKVTTVYEAILQGRTLNDNKKAFGYWSQGLTELRWISYDELLEKCQQFGSGLLGLGQEPEKSIVTVNCRGSLEYAVSHYSLSMFSMTSCPITANADKDAIAFVLGQVESTVMVCDTIEKAEFLLSCRDKFPSLRMLILVEDPTRDIVSACRSKGLEVLSWKECLERGKKAVREPIPPKPEMLYAIVYTSGTTGMPKGVSLTHHGLITTAHAVNHQAGPMKAKPNHICFSFLPTGHIYEHIYQVTLLLCGATLGFYRGDVKALLQDMQEVKPTNLPMVPRLLNRVYYKVHSEVQKNPLKNFVFKLAVKQKRKLLKKGITTTDTIWDKLVFKKIRDQLGGNIRYSITTSAPAAAEVLNFFRIVFGCLIVEVYGSTEVSVVTSTLPYDFDGDHVGCLFDGVELKLIDVPEMNYFAKDDRGEICVRSPMTFKGYYKNPEATAAAITPDGWVLTGDIGTWTSKGTLKVIDRKRDFFKLSQGEFISPERIESVYSMLDYIAAILVDGWSTEDFTIAIVVPQEEPIRELAALCGIDKKASFADLCSNKEIRKALLAEMQALGKANGLNSLHQVQNLYLHPETNLLESGLVTSTLKLKRNCARELFKEVIRDLYNEGPLLGSSGNL</sequence>